<reference evidence="2 3" key="1">
    <citation type="submission" date="2023-11" db="EMBL/GenBank/DDBJ databases">
        <title>Halocaridina rubra genome assembly.</title>
        <authorList>
            <person name="Smith C."/>
        </authorList>
    </citation>
    <scope>NUCLEOTIDE SEQUENCE [LARGE SCALE GENOMIC DNA]</scope>
    <source>
        <strain evidence="2">EP-1</strain>
        <tissue evidence="2">Whole</tissue>
    </source>
</reference>
<keyword evidence="3" id="KW-1185">Reference proteome</keyword>
<evidence type="ECO:0000313" key="3">
    <source>
        <dbReference type="Proteomes" id="UP001381693"/>
    </source>
</evidence>
<feature type="region of interest" description="Disordered" evidence="1">
    <location>
        <begin position="1"/>
        <end position="24"/>
    </location>
</feature>
<sequence>MCDYLEENTEEFAPEVENSPDDVGLSSTTVEEQLVNLEDQEKRARKRRHRSFWKRPPCYVYPDNFGFGVNTYQSMIDYLDAKDHGGKANREDVHLPLLEERCMRKYASDNPFRWYKNSEIDQYIAKGEKIRTQIRQNDAVGVSNVLRRTHTNWSMTRKWVQLVKDSSSARYRREHGKAYEFEDSNYRSPTPIKHIDYREVAPKPRYLDDLSAEFASVIQSLAHSRMEYEKEMQTRSHRLSMLDDKFEETINRMYDQVQRISDKADSYANAAKDPRDIEIETKDLARRNRVRRDEEMHNLLECVEELTEMNSARNQLRQSLRNLDTETMGLSGRIDDMRDLHKEDKGAIIEMDQVQDIDKSFDYDNLMAMIKARKRDSRARELARKEEEEEIEELKTCRKPKHALIWSSHDRVTTRPKQPLLRDEVMSDTLANILNKASELATGTSETRRINSRARFINVFKPRPDTADRELIVPPSKTELNIDFMAKTLAQKGKALRRYDIDQEIDNPKSNLNTNARKNYCEMGLIKRRDEYPSLSNRVRYANIRSRARITLLGY</sequence>
<organism evidence="2 3">
    <name type="scientific">Halocaridina rubra</name>
    <name type="common">Hawaiian red shrimp</name>
    <dbReference type="NCBI Taxonomy" id="373956"/>
    <lineage>
        <taxon>Eukaryota</taxon>
        <taxon>Metazoa</taxon>
        <taxon>Ecdysozoa</taxon>
        <taxon>Arthropoda</taxon>
        <taxon>Crustacea</taxon>
        <taxon>Multicrustacea</taxon>
        <taxon>Malacostraca</taxon>
        <taxon>Eumalacostraca</taxon>
        <taxon>Eucarida</taxon>
        <taxon>Decapoda</taxon>
        <taxon>Pleocyemata</taxon>
        <taxon>Caridea</taxon>
        <taxon>Atyoidea</taxon>
        <taxon>Atyidae</taxon>
        <taxon>Halocaridina</taxon>
    </lineage>
</organism>
<gene>
    <name evidence="2" type="ORF">SK128_019067</name>
</gene>
<dbReference type="Proteomes" id="UP001381693">
    <property type="component" value="Unassembled WGS sequence"/>
</dbReference>
<dbReference type="EMBL" id="JAXCGZ010004442">
    <property type="protein sequence ID" value="KAK7081777.1"/>
    <property type="molecule type" value="Genomic_DNA"/>
</dbReference>
<comment type="caution">
    <text evidence="2">The sequence shown here is derived from an EMBL/GenBank/DDBJ whole genome shotgun (WGS) entry which is preliminary data.</text>
</comment>
<proteinExistence type="predicted"/>
<evidence type="ECO:0000256" key="1">
    <source>
        <dbReference type="SAM" id="MobiDB-lite"/>
    </source>
</evidence>
<feature type="compositionally biased region" description="Acidic residues" evidence="1">
    <location>
        <begin position="1"/>
        <end position="20"/>
    </location>
</feature>
<protein>
    <submittedName>
        <fullName evidence="2">Uncharacterized protein</fullName>
    </submittedName>
</protein>
<dbReference type="AlphaFoldDB" id="A0AAN8XCT1"/>
<evidence type="ECO:0000313" key="2">
    <source>
        <dbReference type="EMBL" id="KAK7081777.1"/>
    </source>
</evidence>
<accession>A0AAN8XCT1</accession>
<name>A0AAN8XCT1_HALRR</name>